<evidence type="ECO:0000313" key="1">
    <source>
        <dbReference type="EMBL" id="KAI6090149.1"/>
    </source>
</evidence>
<protein>
    <submittedName>
        <fullName evidence="1">Uncharacterized protein</fullName>
    </submittedName>
</protein>
<comment type="caution">
    <text evidence="1">The sequence shown here is derived from an EMBL/GenBank/DDBJ whole genome shotgun (WGS) entry which is preliminary data.</text>
</comment>
<sequence>MAANNAPSQADASSTSIPLELKEPQPSLADVSELKSHLINQSILPSDADLAERDTAIDALKEILLQGENTEIRGRPLFAIAPIGSYGLGVWDAASSADCLCVGHTSPKIFFTIAIQRLRKAALRDVKILQRVDEHFGTILKLQIYHTRVDLRYCRLSSISITETWPALEALPPNDPIFFNVPTGLRANIKPLLDLSYLRRTIPDSAAFRTAYHVIKCWARRRGIYAAKYGYLSGIQISILLTVVCKLISQNAESTSAPAILTVFYDYYANFDWKNSIVFDPDFHKELKYVRTRQEPMAILSFYGPGLNTAAAASVPTVRVISEEFKRANKLLSEAGMTWPQFLGEGKDATDFLNTYESYIKITTQFWDVSLVRGNSFVGWIESGLSSTFTNLCKRVPQTNPRIWPARFIEQEAGKDAQDNLKNSDEENAEYEGCYLIGLDTKHMTKEDAAAVLEQVQSALYGFENQIRSDSKHFDPKFFWMSTAVVPQSAVGKLQVDWRDWRKYTVAAEDDDLGDSEFWASMDTDEEPSTSITKKELTTRPHGEPASTAKLRPAGDVLNRLRWDQAIDSSDYIVGYEDRFSGVIERSVNSWKSETTHEEFIPEHRILYFKRKSDGAIVWDKEARRDEMFGSGLGRS</sequence>
<dbReference type="Proteomes" id="UP001497680">
    <property type="component" value="Unassembled WGS sequence"/>
</dbReference>
<proteinExistence type="predicted"/>
<dbReference type="EMBL" id="MU394292">
    <property type="protein sequence ID" value="KAI6090149.1"/>
    <property type="molecule type" value="Genomic_DNA"/>
</dbReference>
<name>A0ACC0DC32_9PEZI</name>
<keyword evidence="2" id="KW-1185">Reference proteome</keyword>
<organism evidence="1 2">
    <name type="scientific">Hypoxylon rubiginosum</name>
    <dbReference type="NCBI Taxonomy" id="110542"/>
    <lineage>
        <taxon>Eukaryota</taxon>
        <taxon>Fungi</taxon>
        <taxon>Dikarya</taxon>
        <taxon>Ascomycota</taxon>
        <taxon>Pezizomycotina</taxon>
        <taxon>Sordariomycetes</taxon>
        <taxon>Xylariomycetidae</taxon>
        <taxon>Xylariales</taxon>
        <taxon>Hypoxylaceae</taxon>
        <taxon>Hypoxylon</taxon>
    </lineage>
</organism>
<gene>
    <name evidence="1" type="ORF">F4821DRAFT_229716</name>
</gene>
<evidence type="ECO:0000313" key="2">
    <source>
        <dbReference type="Proteomes" id="UP001497680"/>
    </source>
</evidence>
<accession>A0ACC0DC32</accession>
<reference evidence="1 2" key="1">
    <citation type="journal article" date="2022" name="New Phytol.">
        <title>Ecological generalism drives hyperdiversity of secondary metabolite gene clusters in xylarialean endophytes.</title>
        <authorList>
            <person name="Franco M.E.E."/>
            <person name="Wisecaver J.H."/>
            <person name="Arnold A.E."/>
            <person name="Ju Y.M."/>
            <person name="Slot J.C."/>
            <person name="Ahrendt S."/>
            <person name="Moore L.P."/>
            <person name="Eastman K.E."/>
            <person name="Scott K."/>
            <person name="Konkel Z."/>
            <person name="Mondo S.J."/>
            <person name="Kuo A."/>
            <person name="Hayes R.D."/>
            <person name="Haridas S."/>
            <person name="Andreopoulos B."/>
            <person name="Riley R."/>
            <person name="LaButti K."/>
            <person name="Pangilinan J."/>
            <person name="Lipzen A."/>
            <person name="Amirebrahimi M."/>
            <person name="Yan J."/>
            <person name="Adam C."/>
            <person name="Keymanesh K."/>
            <person name="Ng V."/>
            <person name="Louie K."/>
            <person name="Northen T."/>
            <person name="Drula E."/>
            <person name="Henrissat B."/>
            <person name="Hsieh H.M."/>
            <person name="Youens-Clark K."/>
            <person name="Lutzoni F."/>
            <person name="Miadlikowska J."/>
            <person name="Eastwood D.C."/>
            <person name="Hamelin R.C."/>
            <person name="Grigoriev I.V."/>
            <person name="U'Ren J.M."/>
        </authorList>
    </citation>
    <scope>NUCLEOTIDE SEQUENCE [LARGE SCALE GENOMIC DNA]</scope>
    <source>
        <strain evidence="1 2">ER1909</strain>
    </source>
</reference>